<reference evidence="2" key="1">
    <citation type="submission" date="2022-11" db="EMBL/GenBank/DDBJ databases">
        <authorList>
            <person name="Petersen C."/>
        </authorList>
    </citation>
    <scope>NUCLEOTIDE SEQUENCE</scope>
    <source>
        <strain evidence="2">IBT 16849</strain>
    </source>
</reference>
<keyword evidence="3" id="KW-1185">Reference proteome</keyword>
<evidence type="ECO:0000313" key="3">
    <source>
        <dbReference type="Proteomes" id="UP001150879"/>
    </source>
</evidence>
<feature type="transmembrane region" description="Helical" evidence="1">
    <location>
        <begin position="44"/>
        <end position="62"/>
    </location>
</feature>
<evidence type="ECO:0000256" key="1">
    <source>
        <dbReference type="SAM" id="Phobius"/>
    </source>
</evidence>
<dbReference type="AlphaFoldDB" id="A0A9W9N002"/>
<dbReference type="InterPro" id="IPR021840">
    <property type="entry name" value="DUF3433"/>
</dbReference>
<evidence type="ECO:0000313" key="2">
    <source>
        <dbReference type="EMBL" id="KAJ5210731.1"/>
    </source>
</evidence>
<dbReference type="Proteomes" id="UP001150879">
    <property type="component" value="Unassembled WGS sequence"/>
</dbReference>
<keyword evidence="1" id="KW-1133">Transmembrane helix</keyword>
<keyword evidence="1" id="KW-0812">Transmembrane</keyword>
<proteinExistence type="predicted"/>
<dbReference type="EMBL" id="JAPQKP010000001">
    <property type="protein sequence ID" value="KAJ5210731.1"/>
    <property type="molecule type" value="Genomic_DNA"/>
</dbReference>
<name>A0A9W9N002_9EURO</name>
<gene>
    <name evidence="2" type="ORF">N7472_000870</name>
</gene>
<sequence length="161" mass="18588">MSITIPSLSKMLNLSRKYRNLSSQLQQIQHKISGWRPSYLQRRVLIVFVITFCGVIATLETLNHVFKVHDGIGFSVESRYYLWTYGPTAIFTAIATFWSRVEFQVKQRVLWKSMAEKPGEAMESMLLGYVSEIQLASTVKAIQTSILTWRRELPALYFCIS</sequence>
<dbReference type="Pfam" id="PF11915">
    <property type="entry name" value="DUF3433"/>
    <property type="match status" value="1"/>
</dbReference>
<dbReference type="OrthoDB" id="4368957at2759"/>
<comment type="caution">
    <text evidence="2">The sequence shown here is derived from an EMBL/GenBank/DDBJ whole genome shotgun (WGS) entry which is preliminary data.</text>
</comment>
<organism evidence="2 3">
    <name type="scientific">Penicillium cf. griseofulvum</name>
    <dbReference type="NCBI Taxonomy" id="2972120"/>
    <lineage>
        <taxon>Eukaryota</taxon>
        <taxon>Fungi</taxon>
        <taxon>Dikarya</taxon>
        <taxon>Ascomycota</taxon>
        <taxon>Pezizomycotina</taxon>
        <taxon>Eurotiomycetes</taxon>
        <taxon>Eurotiomycetidae</taxon>
        <taxon>Eurotiales</taxon>
        <taxon>Aspergillaceae</taxon>
        <taxon>Penicillium</taxon>
    </lineage>
</organism>
<reference evidence="2" key="2">
    <citation type="journal article" date="2023" name="IMA Fungus">
        <title>Comparative genomic study of the Penicillium genus elucidates a diverse pangenome and 15 lateral gene transfer events.</title>
        <authorList>
            <person name="Petersen C."/>
            <person name="Sorensen T."/>
            <person name="Nielsen M.R."/>
            <person name="Sondergaard T.E."/>
            <person name="Sorensen J.L."/>
            <person name="Fitzpatrick D.A."/>
            <person name="Frisvad J.C."/>
            <person name="Nielsen K.L."/>
        </authorList>
    </citation>
    <scope>NUCLEOTIDE SEQUENCE</scope>
    <source>
        <strain evidence="2">IBT 16849</strain>
    </source>
</reference>
<keyword evidence="1" id="KW-0472">Membrane</keyword>
<accession>A0A9W9N002</accession>
<feature type="transmembrane region" description="Helical" evidence="1">
    <location>
        <begin position="82"/>
        <end position="101"/>
    </location>
</feature>
<protein>
    <submittedName>
        <fullName evidence="2">Uncharacterized protein</fullName>
    </submittedName>
</protein>